<organism evidence="4 5">
    <name type="scientific">Saccoglossus kowalevskii</name>
    <name type="common">Acorn worm</name>
    <dbReference type="NCBI Taxonomy" id="10224"/>
    <lineage>
        <taxon>Eukaryota</taxon>
        <taxon>Metazoa</taxon>
        <taxon>Hemichordata</taxon>
        <taxon>Enteropneusta</taxon>
        <taxon>Harrimaniidae</taxon>
        <taxon>Saccoglossus</taxon>
    </lineage>
</organism>
<evidence type="ECO:0000256" key="2">
    <source>
        <dbReference type="ARBA" id="ARBA00022737"/>
    </source>
</evidence>
<accession>A0ABM0MTT6</accession>
<dbReference type="SMART" id="SM00320">
    <property type="entry name" value="WD40"/>
    <property type="match status" value="4"/>
</dbReference>
<dbReference type="PROSITE" id="PS50082">
    <property type="entry name" value="WD_REPEATS_2"/>
    <property type="match status" value="3"/>
</dbReference>
<name>A0ABM0MTT6_SACKO</name>
<dbReference type="PANTHER" id="PTHR44099:SF4">
    <property type="entry name" value="RABCONNECTIN-3B, ISOFORM A"/>
    <property type="match status" value="1"/>
</dbReference>
<feature type="repeat" description="WD" evidence="3">
    <location>
        <begin position="22"/>
        <end position="56"/>
    </location>
</feature>
<dbReference type="InterPro" id="IPR015943">
    <property type="entry name" value="WD40/YVTN_repeat-like_dom_sf"/>
</dbReference>
<dbReference type="InterPro" id="IPR049916">
    <property type="entry name" value="WDR72-like"/>
</dbReference>
<dbReference type="PROSITE" id="PS00678">
    <property type="entry name" value="WD_REPEATS_1"/>
    <property type="match status" value="2"/>
</dbReference>
<evidence type="ECO:0000313" key="4">
    <source>
        <dbReference type="Proteomes" id="UP000694865"/>
    </source>
</evidence>
<dbReference type="Gene3D" id="2.130.10.10">
    <property type="entry name" value="YVTN repeat-like/Quinoprotein amine dehydrogenase"/>
    <property type="match status" value="2"/>
</dbReference>
<evidence type="ECO:0000313" key="5">
    <source>
        <dbReference type="RefSeq" id="XP_006823427.1"/>
    </source>
</evidence>
<dbReference type="InterPro" id="IPR001680">
    <property type="entry name" value="WD40_rpt"/>
</dbReference>
<dbReference type="PANTHER" id="PTHR44099">
    <property type="entry name" value="RABCONNECTIN-3B, ISOFORM A"/>
    <property type="match status" value="1"/>
</dbReference>
<reference evidence="5" key="1">
    <citation type="submission" date="2025-08" db="UniProtKB">
        <authorList>
            <consortium name="RefSeq"/>
        </authorList>
    </citation>
    <scope>IDENTIFICATION</scope>
    <source>
        <tissue evidence="5">Testes</tissue>
    </source>
</reference>
<dbReference type="InterPro" id="IPR019775">
    <property type="entry name" value="WD40_repeat_CS"/>
</dbReference>
<feature type="repeat" description="WD" evidence="3">
    <location>
        <begin position="954"/>
        <end position="975"/>
    </location>
</feature>
<dbReference type="Proteomes" id="UP000694865">
    <property type="component" value="Unplaced"/>
</dbReference>
<evidence type="ECO:0000256" key="1">
    <source>
        <dbReference type="ARBA" id="ARBA00022574"/>
    </source>
</evidence>
<proteinExistence type="predicted"/>
<protein>
    <submittedName>
        <fullName evidence="5">WD repeat-containing protein 7-like</fullName>
    </submittedName>
</protein>
<dbReference type="SUPFAM" id="SSF50969">
    <property type="entry name" value="YVTN repeat-like/Quinoprotein amine dehydrogenase"/>
    <property type="match status" value="1"/>
</dbReference>
<keyword evidence="2" id="KW-0677">Repeat</keyword>
<keyword evidence="4" id="KW-1185">Reference proteome</keyword>
<sequence length="1049" mass="115685">MACSSLVVPIILWGRHPPTHCISAVMITSDQRTIVTGCHDGQLILWDFNENMRISPRNMLFGHTSSITCLSRANDSWDKSNVISAAENGELCLWDTDDGRCIEHTKVAGTHTSMHPIQVTKGTGRESWVILHGYYADVHILDSNSLEVLFTLTSKVSPDWISALTLLRPVKRQEDVIIALTTSGMLKVWTLTGSESKDSEPLFEDESKPLRCLNAQTLTCCAFTLRTVLIVCQKYWQYLYTTACACTPWPVPVHHSLCLYTRASACTPRPRPVPVHQGQCLYTMATTTASACTPRPVPIHHGQCIHTTPRPEHLHHSLCLYTMVSACTPRPVPLHPCQCLYTTANTYTPQPVTIHHSQCLYTTASIGIHHSQCLYTTASAYTPQPVPIHHSQCLYTTANAYTPRPVPLHHSQCLYTTASAYTPQPVPLHHSQCLYTTASAYTPQPVPLHHSQCLYTSRCLYTTASAYTPQPVPLHHSQCLYTTASDYTPQSLPIHYDQCLYTIASAFTPQPVPLHHSQCLYTTASAFIPQPVHIHHSQCLYTTASAFTPQPVPLHHGQCLYTTASAFTPRPVPLHHSQCLYTTASAFTPRPVPLHHGQCLYTTASAYTPRPVPIHHGQCLYTTASAYTPRPVPIHHGQCLYTMVSGSPARKVSTSFESRRKQATAIVMLGVIGAEFGAEMNPSRAASNRRSVQEAGFGIKDYSLARHTAKALSFLLLHPPSSKLPAHTPIRRAAIDLIGRGFTVWEPYMDVSAALLGMLDLCCDSDKHSNAIKSGLPLTPSADSCRTAHHALSLIATARPSVFITTMAKEVARHQALAANAQYPTALLVASPLVKAKPEILRIIELLIDKMHNDVADLLVEVMDIIVHCLDPIQLKTKGLSEVFPAICRFNMVSYCPNSRRLAVGARNGALAMYDQRTAKCQRTSTQVLSSRHHWPSSLTTGIGFGFWFTRHMISGHQNAVTALSFSPDGKYLATYSYGDNRLFFWQTGNTLFGAIGIGSGTKCVKVYNTAQFEAGNQPHVLKLVRLVWISGKTVILLLANGSEYRYSA</sequence>
<gene>
    <name evidence="5" type="primary">LOC100367391</name>
</gene>
<dbReference type="InterPro" id="IPR011044">
    <property type="entry name" value="Quino_amine_DH_bsu"/>
</dbReference>
<dbReference type="GeneID" id="100367391"/>
<dbReference type="RefSeq" id="XP_006823427.1">
    <property type="nucleotide sequence ID" value="XM_006823364.1"/>
</dbReference>
<dbReference type="Pfam" id="PF00400">
    <property type="entry name" value="WD40"/>
    <property type="match status" value="3"/>
</dbReference>
<keyword evidence="1 3" id="KW-0853">WD repeat</keyword>
<evidence type="ECO:0000256" key="3">
    <source>
        <dbReference type="PROSITE-ProRule" id="PRU00221"/>
    </source>
</evidence>
<feature type="repeat" description="WD" evidence="3">
    <location>
        <begin position="60"/>
        <end position="104"/>
    </location>
</feature>